<evidence type="ECO:0000259" key="15">
    <source>
        <dbReference type="PROSITE" id="PS50011"/>
    </source>
</evidence>
<dbReference type="InterPro" id="IPR011009">
    <property type="entry name" value="Kinase-like_dom_sf"/>
</dbReference>
<dbReference type="OrthoDB" id="248923at2759"/>
<protein>
    <recommendedName>
        <fullName evidence="3">non-specific serine/threonine protein kinase</fullName>
        <ecNumber evidence="3">2.7.11.1</ecNumber>
    </recommendedName>
</protein>
<comment type="catalytic activity">
    <reaction evidence="11">
        <text>L-threonyl-[protein] + ATP = O-phospho-L-threonyl-[protein] + ADP + H(+)</text>
        <dbReference type="Rhea" id="RHEA:46608"/>
        <dbReference type="Rhea" id="RHEA-COMP:11060"/>
        <dbReference type="Rhea" id="RHEA-COMP:11605"/>
        <dbReference type="ChEBI" id="CHEBI:15378"/>
        <dbReference type="ChEBI" id="CHEBI:30013"/>
        <dbReference type="ChEBI" id="CHEBI:30616"/>
        <dbReference type="ChEBI" id="CHEBI:61977"/>
        <dbReference type="ChEBI" id="CHEBI:456216"/>
        <dbReference type="EC" id="2.7.11.1"/>
    </reaction>
</comment>
<evidence type="ECO:0000256" key="9">
    <source>
        <dbReference type="ARBA" id="ARBA00022840"/>
    </source>
</evidence>
<evidence type="ECO:0000256" key="7">
    <source>
        <dbReference type="ARBA" id="ARBA00022741"/>
    </source>
</evidence>
<evidence type="ECO:0000256" key="13">
    <source>
        <dbReference type="PROSITE-ProRule" id="PRU10141"/>
    </source>
</evidence>
<dbReference type="InterPro" id="IPR008271">
    <property type="entry name" value="Ser/Thr_kinase_AS"/>
</dbReference>
<dbReference type="FunFam" id="3.30.200.20:FF:000097">
    <property type="entry name" value="Probable serine/threonine-protein kinase nek1"/>
    <property type="match status" value="1"/>
</dbReference>
<comment type="cofactor">
    <cofactor evidence="1">
        <name>Mg(2+)</name>
        <dbReference type="ChEBI" id="CHEBI:18420"/>
    </cofactor>
</comment>
<evidence type="ECO:0000256" key="3">
    <source>
        <dbReference type="ARBA" id="ARBA00012513"/>
    </source>
</evidence>
<dbReference type="PROSITE" id="PS50011">
    <property type="entry name" value="PROTEIN_KINASE_DOM"/>
    <property type="match status" value="1"/>
</dbReference>
<dbReference type="AlphaFoldDB" id="A0A5J4X7T9"/>
<evidence type="ECO:0000256" key="6">
    <source>
        <dbReference type="ARBA" id="ARBA00022723"/>
    </source>
</evidence>
<dbReference type="FunFam" id="1.10.510.10:FF:000172">
    <property type="entry name" value="serine/threonine-protein kinase Nek1 isoform X1"/>
    <property type="match status" value="1"/>
</dbReference>
<organism evidence="16 17">
    <name type="scientific">Streblomastix strix</name>
    <dbReference type="NCBI Taxonomy" id="222440"/>
    <lineage>
        <taxon>Eukaryota</taxon>
        <taxon>Metamonada</taxon>
        <taxon>Preaxostyla</taxon>
        <taxon>Oxymonadida</taxon>
        <taxon>Streblomastigidae</taxon>
        <taxon>Streblomastix</taxon>
    </lineage>
</organism>
<reference evidence="16 17" key="1">
    <citation type="submission" date="2019-03" db="EMBL/GenBank/DDBJ databases">
        <title>Single cell metagenomics reveals metabolic interactions within the superorganism composed of flagellate Streblomastix strix and complex community of Bacteroidetes bacteria on its surface.</title>
        <authorList>
            <person name="Treitli S.C."/>
            <person name="Kolisko M."/>
            <person name="Husnik F."/>
            <person name="Keeling P."/>
            <person name="Hampl V."/>
        </authorList>
    </citation>
    <scope>NUCLEOTIDE SEQUENCE [LARGE SCALE GENOMIC DNA]</scope>
    <source>
        <strain evidence="16">ST1C</strain>
    </source>
</reference>
<evidence type="ECO:0000256" key="5">
    <source>
        <dbReference type="ARBA" id="ARBA00022679"/>
    </source>
</evidence>
<dbReference type="SMART" id="SM00220">
    <property type="entry name" value="S_TKc"/>
    <property type="match status" value="1"/>
</dbReference>
<evidence type="ECO:0000313" key="17">
    <source>
        <dbReference type="Proteomes" id="UP000324800"/>
    </source>
</evidence>
<evidence type="ECO:0000256" key="10">
    <source>
        <dbReference type="ARBA" id="ARBA00022842"/>
    </source>
</evidence>
<dbReference type="InterPro" id="IPR000719">
    <property type="entry name" value="Prot_kinase_dom"/>
</dbReference>
<dbReference type="GO" id="GO:0004674">
    <property type="term" value="F:protein serine/threonine kinase activity"/>
    <property type="evidence" value="ECO:0007669"/>
    <property type="project" value="UniProtKB-KW"/>
</dbReference>
<dbReference type="Proteomes" id="UP000324800">
    <property type="component" value="Unassembled WGS sequence"/>
</dbReference>
<dbReference type="PANTHER" id="PTHR44899">
    <property type="entry name" value="CAMK FAMILY PROTEIN KINASE"/>
    <property type="match status" value="1"/>
</dbReference>
<keyword evidence="5" id="KW-0808">Transferase</keyword>
<keyword evidence="7 13" id="KW-0547">Nucleotide-binding</keyword>
<feature type="domain" description="Protein kinase" evidence="15">
    <location>
        <begin position="4"/>
        <end position="258"/>
    </location>
</feature>
<gene>
    <name evidence="16" type="ORF">EZS28_001360</name>
</gene>
<evidence type="ECO:0000256" key="14">
    <source>
        <dbReference type="RuleBase" id="RU000304"/>
    </source>
</evidence>
<dbReference type="CDD" id="cd08215">
    <property type="entry name" value="STKc_Nek"/>
    <property type="match status" value="1"/>
</dbReference>
<keyword evidence="9 13" id="KW-0067">ATP-binding</keyword>
<dbReference type="GO" id="GO:0005524">
    <property type="term" value="F:ATP binding"/>
    <property type="evidence" value="ECO:0007669"/>
    <property type="project" value="UniProtKB-UniRule"/>
</dbReference>
<name>A0A5J4X7T9_9EUKA</name>
<proteinExistence type="inferred from homology"/>
<dbReference type="InterPro" id="IPR051131">
    <property type="entry name" value="NEK_Ser/Thr_kinase_NIMA"/>
</dbReference>
<keyword evidence="6" id="KW-0479">Metal-binding</keyword>
<comment type="catalytic activity">
    <reaction evidence="12">
        <text>L-seryl-[protein] + ATP = O-phospho-L-seryl-[protein] + ADP + H(+)</text>
        <dbReference type="Rhea" id="RHEA:17989"/>
        <dbReference type="Rhea" id="RHEA-COMP:9863"/>
        <dbReference type="Rhea" id="RHEA-COMP:11604"/>
        <dbReference type="ChEBI" id="CHEBI:15378"/>
        <dbReference type="ChEBI" id="CHEBI:29999"/>
        <dbReference type="ChEBI" id="CHEBI:30616"/>
        <dbReference type="ChEBI" id="CHEBI:83421"/>
        <dbReference type="ChEBI" id="CHEBI:456216"/>
        <dbReference type="EC" id="2.7.11.1"/>
    </reaction>
</comment>
<evidence type="ECO:0000256" key="2">
    <source>
        <dbReference type="ARBA" id="ARBA00010886"/>
    </source>
</evidence>
<dbReference type="EC" id="2.7.11.1" evidence="3"/>
<evidence type="ECO:0000256" key="8">
    <source>
        <dbReference type="ARBA" id="ARBA00022777"/>
    </source>
</evidence>
<dbReference type="Gene3D" id="1.10.510.10">
    <property type="entry name" value="Transferase(Phosphotransferase) domain 1"/>
    <property type="match status" value="1"/>
</dbReference>
<keyword evidence="10" id="KW-0460">Magnesium</keyword>
<evidence type="ECO:0000256" key="4">
    <source>
        <dbReference type="ARBA" id="ARBA00022527"/>
    </source>
</evidence>
<evidence type="ECO:0000256" key="11">
    <source>
        <dbReference type="ARBA" id="ARBA00047899"/>
    </source>
</evidence>
<dbReference type="Gene3D" id="3.30.200.20">
    <property type="entry name" value="Phosphorylase Kinase, domain 1"/>
    <property type="match status" value="1"/>
</dbReference>
<dbReference type="PROSITE" id="PS00107">
    <property type="entry name" value="PROTEIN_KINASE_ATP"/>
    <property type="match status" value="1"/>
</dbReference>
<sequence length="358" mass="41738">MDRYIRQKVVGRGSFGAAVLVKSKVNQRLYILKEINIQQMSKKEKEESINEIRVLSKLRHPNIIAYRESFIERGLLCIIMDYADGGDIYQKIQNCKGKLMDEEEILNYFVQICLAIKHVHDRKILHRDLKTQNIFLTKDNIVKLGDFGIARILNSTLEFAKTAIGTPYYLSPEICENKSYSFQSDIWSLGCVLYELTTLKHAFDSNNMKGLVMKILKCQYPPISSKYRIEAQLLAAKNTNNNSSNNSNNNKLSTADILKQKEQDKQYALEKEQIRQQQLKTKQEQAMIQVQLAMQRRMERIKQAHEASEEVQMRRKQLQDVMQEDKDFNLDADKTAVELTVTRRKRKNNQRRSTSCIF</sequence>
<keyword evidence="8 16" id="KW-0418">Kinase</keyword>
<dbReference type="EMBL" id="SNRW01000138">
    <property type="protein sequence ID" value="KAA6403113.1"/>
    <property type="molecule type" value="Genomic_DNA"/>
</dbReference>
<dbReference type="PANTHER" id="PTHR44899:SF3">
    <property type="entry name" value="SERINE_THREONINE-PROTEIN KINASE NEK1"/>
    <property type="match status" value="1"/>
</dbReference>
<accession>A0A5J4X7T9</accession>
<dbReference type="Pfam" id="PF00069">
    <property type="entry name" value="Pkinase"/>
    <property type="match status" value="1"/>
</dbReference>
<evidence type="ECO:0000256" key="12">
    <source>
        <dbReference type="ARBA" id="ARBA00048679"/>
    </source>
</evidence>
<dbReference type="SUPFAM" id="SSF56112">
    <property type="entry name" value="Protein kinase-like (PK-like)"/>
    <property type="match status" value="1"/>
</dbReference>
<dbReference type="InterPro" id="IPR017441">
    <property type="entry name" value="Protein_kinase_ATP_BS"/>
</dbReference>
<feature type="binding site" evidence="13">
    <location>
        <position position="33"/>
    </location>
    <ligand>
        <name>ATP</name>
        <dbReference type="ChEBI" id="CHEBI:30616"/>
    </ligand>
</feature>
<keyword evidence="4 14" id="KW-0723">Serine/threonine-protein kinase</keyword>
<evidence type="ECO:0000313" key="16">
    <source>
        <dbReference type="EMBL" id="KAA6403113.1"/>
    </source>
</evidence>
<comment type="similarity">
    <text evidence="2">Belongs to the protein kinase superfamily. NEK Ser/Thr protein kinase family. NIMA subfamily.</text>
</comment>
<comment type="caution">
    <text evidence="16">The sequence shown here is derived from an EMBL/GenBank/DDBJ whole genome shotgun (WGS) entry which is preliminary data.</text>
</comment>
<evidence type="ECO:0000256" key="1">
    <source>
        <dbReference type="ARBA" id="ARBA00001946"/>
    </source>
</evidence>
<dbReference type="PROSITE" id="PS00108">
    <property type="entry name" value="PROTEIN_KINASE_ST"/>
    <property type="match status" value="1"/>
</dbReference>
<dbReference type="GO" id="GO:0046872">
    <property type="term" value="F:metal ion binding"/>
    <property type="evidence" value="ECO:0007669"/>
    <property type="project" value="UniProtKB-KW"/>
</dbReference>